<dbReference type="Proteomes" id="UP000594800">
    <property type="component" value="Chromosome"/>
</dbReference>
<dbReference type="AlphaFoldDB" id="A0A7S9QC34"/>
<dbReference type="InterPro" id="IPR006311">
    <property type="entry name" value="TAT_signal"/>
</dbReference>
<dbReference type="PROSITE" id="PS51318">
    <property type="entry name" value="TAT"/>
    <property type="match status" value="1"/>
</dbReference>
<gene>
    <name evidence="1" type="ORF">I0K15_14305</name>
</gene>
<proteinExistence type="predicted"/>
<dbReference type="EMBL" id="CP064942">
    <property type="protein sequence ID" value="QPH52972.1"/>
    <property type="molecule type" value="Genomic_DNA"/>
</dbReference>
<dbReference type="Gene3D" id="3.40.109.10">
    <property type="entry name" value="NADH Oxidase"/>
    <property type="match status" value="1"/>
</dbReference>
<dbReference type="SUPFAM" id="SSF55469">
    <property type="entry name" value="FMN-dependent nitroreductase-like"/>
    <property type="match status" value="1"/>
</dbReference>
<sequence length="374" mass="40201">MSLTRRQTLALVGGGVIAAAGVTATGFALTRTPEKALAPWGLAGSYGEARRDALSYAILAPNSHNLQPWLVELVGEDEVVLHVDRTRLLPETDPLDRQITISLGCFLEQLRLAATATGHAVDITPFPEGEPDGRLDDRLVARAVFRPGATPDPLLPAIVERRSAKVPYDMERVPDTAPFTGPDLATDGTTDPARVAALRDLCWASWRVESSTPAKHMESVNVMRLGKAEIEANPDGIELGGPMLEALMLAGLVTRDQLATPGTTAYEQGVAMYSAMITGTPAFVWINTAGNARVDQLEAGRRWLRLNLATTQAGLGLHPMSQCLQEYPEMAEHYAAAHDMLAAPGETVQMLGRLGHAGPVPQTPRWSLDAKIRT</sequence>
<name>A0A7S9QC34_9RHOB</name>
<protein>
    <submittedName>
        <fullName evidence="1">Twin-arginine translocation pathway signal protein</fullName>
    </submittedName>
</protein>
<dbReference type="NCBIfam" id="NF047509">
    <property type="entry name" value="Rv3131_FMN_oxido"/>
    <property type="match status" value="1"/>
</dbReference>
<dbReference type="KEGG" id="poz:I0K15_14305"/>
<reference evidence="1 2" key="1">
    <citation type="submission" date="2020-11" db="EMBL/GenBank/DDBJ databases">
        <title>Description of Pontivivens ytuae sp. nov. isolated from deep sea sediment of Mariana Trench.</title>
        <authorList>
            <person name="Wang Z."/>
            <person name="Sun Q.-L."/>
            <person name="Xu X.-D."/>
            <person name="Tang Y.-Z."/>
            <person name="Zhang J."/>
        </authorList>
    </citation>
    <scope>NUCLEOTIDE SEQUENCE [LARGE SCALE GENOMIC DNA]</scope>
    <source>
        <strain evidence="1 2">MT2928</strain>
    </source>
</reference>
<evidence type="ECO:0000313" key="1">
    <source>
        <dbReference type="EMBL" id="QPH52972.1"/>
    </source>
</evidence>
<accession>A0A7S9QC34</accession>
<evidence type="ECO:0000313" key="2">
    <source>
        <dbReference type="Proteomes" id="UP000594800"/>
    </source>
</evidence>
<dbReference type="InterPro" id="IPR000415">
    <property type="entry name" value="Nitroreductase-like"/>
</dbReference>
<dbReference type="RefSeq" id="WP_196102183.1">
    <property type="nucleotide sequence ID" value="NZ_CP064942.1"/>
</dbReference>
<organism evidence="1 2">
    <name type="scientific">Pontivivens ytuae</name>
    <dbReference type="NCBI Taxonomy" id="2789856"/>
    <lineage>
        <taxon>Bacteria</taxon>
        <taxon>Pseudomonadati</taxon>
        <taxon>Pseudomonadota</taxon>
        <taxon>Alphaproteobacteria</taxon>
        <taxon>Rhodobacterales</taxon>
        <taxon>Paracoccaceae</taxon>
        <taxon>Pontivivens</taxon>
    </lineage>
</organism>
<dbReference type="GO" id="GO:0016491">
    <property type="term" value="F:oxidoreductase activity"/>
    <property type="evidence" value="ECO:0007669"/>
    <property type="project" value="InterPro"/>
</dbReference>
<keyword evidence="2" id="KW-1185">Reference proteome</keyword>